<proteinExistence type="predicted"/>
<dbReference type="Proteomes" id="UP001497444">
    <property type="component" value="Unassembled WGS sequence"/>
</dbReference>
<organism evidence="1 2">
    <name type="scientific">Sphagnum jensenii</name>
    <dbReference type="NCBI Taxonomy" id="128206"/>
    <lineage>
        <taxon>Eukaryota</taxon>
        <taxon>Viridiplantae</taxon>
        <taxon>Streptophyta</taxon>
        <taxon>Embryophyta</taxon>
        <taxon>Bryophyta</taxon>
        <taxon>Sphagnophytina</taxon>
        <taxon>Sphagnopsida</taxon>
        <taxon>Sphagnales</taxon>
        <taxon>Sphagnaceae</taxon>
        <taxon>Sphagnum</taxon>
    </lineage>
</organism>
<gene>
    <name evidence="1" type="ORF">CSSPJE1EN1_LOCUS26983</name>
</gene>
<sequence>MVPAAPFPEAAAHTMSLIASKLQQPLFSSALANWQMTQPGENVNQLLKMPEILTAAREKWVVIELKTLRLLSSVTAKDMAGENNLGSAYDLQFLPAKLATTLTPKSTTKDDALELNHAPVAGNTLHMCTNVSSSSLYTIHNW</sequence>
<accession>A0ABP0VDM6</accession>
<dbReference type="EMBL" id="CAXAQS010000426">
    <property type="protein sequence ID" value="CAK9251605.1"/>
    <property type="molecule type" value="Genomic_DNA"/>
</dbReference>
<protein>
    <submittedName>
        <fullName evidence="1">Uncharacterized protein</fullName>
    </submittedName>
</protein>
<comment type="caution">
    <text evidence="1">The sequence shown here is derived from an EMBL/GenBank/DDBJ whole genome shotgun (WGS) entry which is preliminary data.</text>
</comment>
<reference evidence="1" key="1">
    <citation type="submission" date="2024-02" db="EMBL/GenBank/DDBJ databases">
        <authorList>
            <consortium name="ELIXIR-Norway"/>
            <consortium name="Elixir Norway"/>
        </authorList>
    </citation>
    <scope>NUCLEOTIDE SEQUENCE</scope>
</reference>
<name>A0ABP0VDM6_9BRYO</name>
<evidence type="ECO:0000313" key="2">
    <source>
        <dbReference type="Proteomes" id="UP001497444"/>
    </source>
</evidence>
<keyword evidence="2" id="KW-1185">Reference proteome</keyword>
<evidence type="ECO:0000313" key="1">
    <source>
        <dbReference type="EMBL" id="CAK9251605.1"/>
    </source>
</evidence>